<dbReference type="GO" id="GO:0043565">
    <property type="term" value="F:sequence-specific DNA binding"/>
    <property type="evidence" value="ECO:0007669"/>
    <property type="project" value="TreeGrafter"/>
</dbReference>
<feature type="domain" description="Transposase IS200-like" evidence="1">
    <location>
        <begin position="32"/>
        <end position="116"/>
    </location>
</feature>
<dbReference type="InterPro" id="IPR036515">
    <property type="entry name" value="Transposase_17_sf"/>
</dbReference>
<reference evidence="2" key="1">
    <citation type="submission" date="2019-02" db="EMBL/GenBank/DDBJ databases">
        <authorList>
            <person name="Gruber-Vodicka R. H."/>
            <person name="Seah K. B. B."/>
        </authorList>
    </citation>
    <scope>NUCLEOTIDE SEQUENCE</scope>
    <source>
        <strain evidence="2">BECK_BY7</strain>
    </source>
</reference>
<dbReference type="InterPro" id="IPR002686">
    <property type="entry name" value="Transposase_17"/>
</dbReference>
<dbReference type="GO" id="GO:0004803">
    <property type="term" value="F:transposase activity"/>
    <property type="evidence" value="ECO:0007669"/>
    <property type="project" value="InterPro"/>
</dbReference>
<dbReference type="Gene3D" id="3.30.70.1290">
    <property type="entry name" value="Transposase IS200-like"/>
    <property type="match status" value="1"/>
</dbReference>
<dbReference type="SUPFAM" id="SSF143422">
    <property type="entry name" value="Transposase IS200-like"/>
    <property type="match status" value="1"/>
</dbReference>
<proteinExistence type="predicted"/>
<dbReference type="AlphaFoldDB" id="A0A450X3I3"/>
<evidence type="ECO:0000259" key="1">
    <source>
        <dbReference type="SMART" id="SM01321"/>
    </source>
</evidence>
<dbReference type="PANTHER" id="PTHR36966:SF1">
    <property type="entry name" value="REP-ASSOCIATED TYROSINE TRANSPOSASE"/>
    <property type="match status" value="1"/>
</dbReference>
<gene>
    <name evidence="2" type="ORF">BECKLFY1418C_GA0070996_11563</name>
</gene>
<evidence type="ECO:0000313" key="2">
    <source>
        <dbReference type="EMBL" id="VFK23823.1"/>
    </source>
</evidence>
<dbReference type="InterPro" id="IPR052715">
    <property type="entry name" value="RAYT_transposase"/>
</dbReference>
<dbReference type="PANTHER" id="PTHR36966">
    <property type="entry name" value="REP-ASSOCIATED TYROSINE TRANSPOSASE"/>
    <property type="match status" value="1"/>
</dbReference>
<sequence>MNVAEKPIHHMTYDPKIHHRRSIRLRGYDYSRPKAYFVTICAQNRGCLFGKIADGEMRSNDACKIVIMAGFKSAAAKRIDQSRKTPGARVWQRNFREHVVRDEPELHRLREYIQNNPLRWEMDRLYSPDGSHG</sequence>
<organism evidence="2">
    <name type="scientific">Candidatus Kentrum sp. LFY</name>
    <dbReference type="NCBI Taxonomy" id="2126342"/>
    <lineage>
        <taxon>Bacteria</taxon>
        <taxon>Pseudomonadati</taxon>
        <taxon>Pseudomonadota</taxon>
        <taxon>Gammaproteobacteria</taxon>
        <taxon>Candidatus Kentrum</taxon>
    </lineage>
</organism>
<dbReference type="EMBL" id="CAADFN010000156">
    <property type="protein sequence ID" value="VFK23823.1"/>
    <property type="molecule type" value="Genomic_DNA"/>
</dbReference>
<accession>A0A450X3I3</accession>
<protein>
    <recommendedName>
        <fullName evidence="1">Transposase IS200-like domain-containing protein</fullName>
    </recommendedName>
</protein>
<name>A0A450X3I3_9GAMM</name>
<dbReference type="GO" id="GO:0006313">
    <property type="term" value="P:DNA transposition"/>
    <property type="evidence" value="ECO:0007669"/>
    <property type="project" value="InterPro"/>
</dbReference>
<dbReference type="SMART" id="SM01321">
    <property type="entry name" value="Y1_Tnp"/>
    <property type="match status" value="1"/>
</dbReference>